<feature type="compositionally biased region" description="Basic residues" evidence="1">
    <location>
        <begin position="42"/>
        <end position="52"/>
    </location>
</feature>
<feature type="compositionally biased region" description="Low complexity" evidence="1">
    <location>
        <begin position="1"/>
        <end position="14"/>
    </location>
</feature>
<gene>
    <name evidence="2" type="ORF">Purlil1_12778</name>
</gene>
<evidence type="ECO:0000256" key="1">
    <source>
        <dbReference type="SAM" id="MobiDB-lite"/>
    </source>
</evidence>
<evidence type="ECO:0000313" key="2">
    <source>
        <dbReference type="EMBL" id="KAK4075174.1"/>
    </source>
</evidence>
<protein>
    <submittedName>
        <fullName evidence="2">Uncharacterized protein</fullName>
    </submittedName>
</protein>
<organism evidence="2 3">
    <name type="scientific">Purpureocillium lilacinum</name>
    <name type="common">Paecilomyces lilacinus</name>
    <dbReference type="NCBI Taxonomy" id="33203"/>
    <lineage>
        <taxon>Eukaryota</taxon>
        <taxon>Fungi</taxon>
        <taxon>Dikarya</taxon>
        <taxon>Ascomycota</taxon>
        <taxon>Pezizomycotina</taxon>
        <taxon>Sordariomycetes</taxon>
        <taxon>Hypocreomycetidae</taxon>
        <taxon>Hypocreales</taxon>
        <taxon>Ophiocordycipitaceae</taxon>
        <taxon>Purpureocillium</taxon>
    </lineage>
</organism>
<dbReference type="EMBL" id="JAWRVI010000132">
    <property type="protein sequence ID" value="KAK4075174.1"/>
    <property type="molecule type" value="Genomic_DNA"/>
</dbReference>
<feature type="region of interest" description="Disordered" evidence="1">
    <location>
        <begin position="73"/>
        <end position="110"/>
    </location>
</feature>
<feature type="compositionally biased region" description="Low complexity" evidence="1">
    <location>
        <begin position="29"/>
        <end position="41"/>
    </location>
</feature>
<comment type="caution">
    <text evidence="2">The sequence shown here is derived from an EMBL/GenBank/DDBJ whole genome shotgun (WGS) entry which is preliminary data.</text>
</comment>
<feature type="compositionally biased region" description="Basic and acidic residues" evidence="1">
    <location>
        <begin position="144"/>
        <end position="161"/>
    </location>
</feature>
<proteinExistence type="predicted"/>
<sequence>MPNPEGYSGTDSEGGSTGTGDGFSKVNRTVTPAVAVTPTCRPRPRVLQRPARRRDSYSPVCLAVDDWLIAGVDQRGSGDSESGEEESVYSPEVSTTDDPGHETSAQIRNVDPSVVVVGPAGALNDGENIALEDCGGGDNNVGMEIDRDELTPNTCRDLRVP</sequence>
<dbReference type="Proteomes" id="UP001287286">
    <property type="component" value="Unassembled WGS sequence"/>
</dbReference>
<keyword evidence="3" id="KW-1185">Reference proteome</keyword>
<evidence type="ECO:0000313" key="3">
    <source>
        <dbReference type="Proteomes" id="UP001287286"/>
    </source>
</evidence>
<name>A0ABR0BFX7_PURLI</name>
<feature type="region of interest" description="Disordered" evidence="1">
    <location>
        <begin position="138"/>
        <end position="161"/>
    </location>
</feature>
<reference evidence="2 3" key="1">
    <citation type="journal article" date="2024" name="Microbiol. Resour. Announc.">
        <title>Genome annotations for the ascomycete fungi Trichoderma harzianum, Trichoderma aggressivum, and Purpureocillium lilacinum.</title>
        <authorList>
            <person name="Beijen E.P.W."/>
            <person name="Ohm R.A."/>
        </authorList>
    </citation>
    <scope>NUCLEOTIDE SEQUENCE [LARGE SCALE GENOMIC DNA]</scope>
    <source>
        <strain evidence="2 3">CBS 150709</strain>
    </source>
</reference>
<accession>A0ABR0BFX7</accession>
<feature type="region of interest" description="Disordered" evidence="1">
    <location>
        <begin position="1"/>
        <end position="56"/>
    </location>
</feature>